<proteinExistence type="predicted"/>
<keyword evidence="3" id="KW-1185">Reference proteome</keyword>
<sequence>MSALEISLAALRLDRTAPPLVAGEVWFTLDGVDFPAAHWSDSPLSVLGSLAEAVRHAAAGRTADVYFFDGPYYLRLAPGPGGTVRAAGVCDREGWVSGSGEGTVQAECTTTAAELTEQYGQALLAVERWAHDAGAPRLLDGFPHPGDRPGDRPGS</sequence>
<comment type="caution">
    <text evidence="2">The sequence shown here is derived from an EMBL/GenBank/DDBJ whole genome shotgun (WGS) entry which is preliminary data.</text>
</comment>
<feature type="region of interest" description="Disordered" evidence="1">
    <location>
        <begin position="136"/>
        <end position="155"/>
    </location>
</feature>
<dbReference type="RefSeq" id="WP_346143139.1">
    <property type="nucleotide sequence ID" value="NZ_BAAAUA010000012.1"/>
</dbReference>
<gene>
    <name evidence="2" type="ORF">ACFPZF_19475</name>
</gene>
<accession>A0ABW0VHI3</accession>
<reference evidence="3" key="1">
    <citation type="journal article" date="2019" name="Int. J. Syst. Evol. Microbiol.">
        <title>The Global Catalogue of Microorganisms (GCM) 10K type strain sequencing project: providing services to taxonomists for standard genome sequencing and annotation.</title>
        <authorList>
            <consortium name="The Broad Institute Genomics Platform"/>
            <consortium name="The Broad Institute Genome Sequencing Center for Infectious Disease"/>
            <person name="Wu L."/>
            <person name="Ma J."/>
        </authorList>
    </citation>
    <scope>NUCLEOTIDE SEQUENCE [LARGE SCALE GENOMIC DNA]</scope>
    <source>
        <strain evidence="3">CGMCC 4.1622</strain>
    </source>
</reference>
<dbReference type="EMBL" id="JBHSOC010000033">
    <property type="protein sequence ID" value="MFC5643531.1"/>
    <property type="molecule type" value="Genomic_DNA"/>
</dbReference>
<evidence type="ECO:0000256" key="1">
    <source>
        <dbReference type="SAM" id="MobiDB-lite"/>
    </source>
</evidence>
<evidence type="ECO:0000313" key="2">
    <source>
        <dbReference type="EMBL" id="MFC5643531.1"/>
    </source>
</evidence>
<dbReference type="Proteomes" id="UP001596066">
    <property type="component" value="Unassembled WGS sequence"/>
</dbReference>
<organism evidence="2 3">
    <name type="scientific">Kitasatospora cinereorecta</name>
    <dbReference type="NCBI Taxonomy" id="285560"/>
    <lineage>
        <taxon>Bacteria</taxon>
        <taxon>Bacillati</taxon>
        <taxon>Actinomycetota</taxon>
        <taxon>Actinomycetes</taxon>
        <taxon>Kitasatosporales</taxon>
        <taxon>Streptomycetaceae</taxon>
        <taxon>Kitasatospora</taxon>
    </lineage>
</organism>
<evidence type="ECO:0000313" key="3">
    <source>
        <dbReference type="Proteomes" id="UP001596066"/>
    </source>
</evidence>
<name>A0ABW0VHI3_9ACTN</name>
<protein>
    <submittedName>
        <fullName evidence="2">Uncharacterized protein</fullName>
    </submittedName>
</protein>
<feature type="compositionally biased region" description="Basic and acidic residues" evidence="1">
    <location>
        <begin position="145"/>
        <end position="155"/>
    </location>
</feature>